<evidence type="ECO:0000256" key="6">
    <source>
        <dbReference type="SAM" id="MobiDB-lite"/>
    </source>
</evidence>
<evidence type="ECO:0000256" key="5">
    <source>
        <dbReference type="SAM" id="Coils"/>
    </source>
</evidence>
<feature type="region of interest" description="Disordered" evidence="6">
    <location>
        <begin position="46"/>
        <end position="121"/>
    </location>
</feature>
<evidence type="ECO:0000256" key="1">
    <source>
        <dbReference type="ARBA" id="ARBA00010229"/>
    </source>
</evidence>
<dbReference type="STRING" id="62062.ENSHHUP00000058395"/>
<feature type="region of interest" description="Disordered" evidence="6">
    <location>
        <begin position="415"/>
        <end position="448"/>
    </location>
</feature>
<evidence type="ECO:0000313" key="9">
    <source>
        <dbReference type="Proteomes" id="UP000314982"/>
    </source>
</evidence>
<reference evidence="9" key="1">
    <citation type="submission" date="2018-06" db="EMBL/GenBank/DDBJ databases">
        <title>Genome assembly of Danube salmon.</title>
        <authorList>
            <person name="Macqueen D.J."/>
            <person name="Gundappa M.K."/>
        </authorList>
    </citation>
    <scope>NUCLEOTIDE SEQUENCE [LARGE SCALE GENOMIC DNA]</scope>
</reference>
<dbReference type="InterPro" id="IPR026188">
    <property type="entry name" value="Lebercilin-like"/>
</dbReference>
<feature type="coiled-coil region" evidence="5">
    <location>
        <begin position="207"/>
        <end position="241"/>
    </location>
</feature>
<evidence type="ECO:0000259" key="7">
    <source>
        <dbReference type="Pfam" id="PF15619"/>
    </source>
</evidence>
<dbReference type="InterPro" id="IPR028933">
    <property type="entry name" value="Lebercilin_dom"/>
</dbReference>
<feature type="domain" description="Lebercilin" evidence="7">
    <location>
        <begin position="148"/>
        <end position="338"/>
    </location>
</feature>
<dbReference type="GeneTree" id="ENSGT00560000077266"/>
<evidence type="ECO:0000256" key="4">
    <source>
        <dbReference type="ARBA" id="ARBA00041402"/>
    </source>
</evidence>
<dbReference type="Pfam" id="PF15619">
    <property type="entry name" value="Lebercilin"/>
    <property type="match status" value="1"/>
</dbReference>
<feature type="compositionally biased region" description="Basic and acidic residues" evidence="6">
    <location>
        <begin position="605"/>
        <end position="615"/>
    </location>
</feature>
<dbReference type="Proteomes" id="UP000314982">
    <property type="component" value="Unassembled WGS sequence"/>
</dbReference>
<dbReference type="GO" id="GO:0005930">
    <property type="term" value="C:axoneme"/>
    <property type="evidence" value="ECO:0007669"/>
    <property type="project" value="TreeGrafter"/>
</dbReference>
<accession>A0A4W5P9Z9</accession>
<reference evidence="8" key="3">
    <citation type="submission" date="2025-09" db="UniProtKB">
        <authorList>
            <consortium name="Ensembl"/>
        </authorList>
    </citation>
    <scope>IDENTIFICATION</scope>
</reference>
<evidence type="ECO:0000256" key="3">
    <source>
        <dbReference type="ARBA" id="ARBA00041189"/>
    </source>
</evidence>
<dbReference type="AlphaFoldDB" id="A0A4W5P9Z9"/>
<feature type="coiled-coil region" evidence="5">
    <location>
        <begin position="151"/>
        <end position="178"/>
    </location>
</feature>
<protein>
    <recommendedName>
        <fullName evidence="3">Lebercilin-like protein</fullName>
    </recommendedName>
    <alternativeName>
        <fullName evidence="4">Leber congenital amaurosis 5-like protein</fullName>
    </alternativeName>
</protein>
<evidence type="ECO:0000313" key="8">
    <source>
        <dbReference type="Ensembl" id="ENSHHUP00000058395.1"/>
    </source>
</evidence>
<organism evidence="8 9">
    <name type="scientific">Hucho hucho</name>
    <name type="common">huchen</name>
    <dbReference type="NCBI Taxonomy" id="62062"/>
    <lineage>
        <taxon>Eukaryota</taxon>
        <taxon>Metazoa</taxon>
        <taxon>Chordata</taxon>
        <taxon>Craniata</taxon>
        <taxon>Vertebrata</taxon>
        <taxon>Euteleostomi</taxon>
        <taxon>Actinopterygii</taxon>
        <taxon>Neopterygii</taxon>
        <taxon>Teleostei</taxon>
        <taxon>Protacanthopterygii</taxon>
        <taxon>Salmoniformes</taxon>
        <taxon>Salmonidae</taxon>
        <taxon>Salmoninae</taxon>
        <taxon>Hucho</taxon>
    </lineage>
</organism>
<keyword evidence="9" id="KW-1185">Reference proteome</keyword>
<feature type="compositionally biased region" description="Acidic residues" evidence="6">
    <location>
        <begin position="428"/>
        <end position="441"/>
    </location>
</feature>
<keyword evidence="2 5" id="KW-0175">Coiled coil</keyword>
<sequence length="631" mass="71641">MRCSTSRNWCRLIFCQGDMSLSLRHHTRGIVQQDDAKYKVGAVDIDSSCSSGQSTSSRSTRGYSSRKGSRVDSQGSCTQSDYEEEADTTANRTFALSPSKKPGLGTRTAKTRTQNKGGQWCKKKKNTNLRNRKASLIPPIKPLEGPNQCIRSAHRHRIKELNSQVWELQQQLSGVATENKLLKQLQVRHTVALQRFQDSQSGLPQVLAKHGNEVRGLQELLRKARIRRNSLSRRLRGTEEELLRTKDILDRLQLLSEDRSLKEREELSHRLALITVDLNRKNKRIQDLERHFELSQISFNRHLATETRKTNEAREMSDYLQAQISLLTQKIKEKERELEIHNIYSHRFPNGWNGKGARETKSVQTDDLSSLPIEAPCQLELEYASSLQHLELEKQKSLSWESFAIDFTNRSDAANTLVDDRGSNNNEDFSEDGELDSDSDKEDPHLQGEEDCLAEKAARSPKASGEPFESQVRYTLEDFLNTERANKALESSPRTKRLYKFKETIQNLHSGKPAYTSHTHSLRKSPPRYIKSQARVENLGSGAYEPSFVTLPAEKCQRRDTTGPQTEDGVVRSKKSSLMKELFGQAPITDPIAMQTGRSRVQSTDLDRMSSHHTGDASPVSPGRETKIIFD</sequence>
<feature type="region of interest" description="Disordered" evidence="6">
    <location>
        <begin position="555"/>
        <end position="631"/>
    </location>
</feature>
<dbReference type="Ensembl" id="ENSHHUT00000060396.1">
    <property type="protein sequence ID" value="ENSHHUP00000058395.1"/>
    <property type="gene ID" value="ENSHHUG00000034744.1"/>
</dbReference>
<dbReference type="PANTHER" id="PTHR16650">
    <property type="entry name" value="C21ORF13-RELATED"/>
    <property type="match status" value="1"/>
</dbReference>
<proteinExistence type="inferred from homology"/>
<dbReference type="PANTHER" id="PTHR16650:SF9">
    <property type="entry name" value="LEBERCILIN-LIKE PROTEIN"/>
    <property type="match status" value="1"/>
</dbReference>
<feature type="compositionally biased region" description="Polar residues" evidence="6">
    <location>
        <begin position="71"/>
        <end position="80"/>
    </location>
</feature>
<comment type="similarity">
    <text evidence="1">Belongs to the LCA5 family.</text>
</comment>
<dbReference type="GO" id="GO:0042073">
    <property type="term" value="P:intraciliary transport"/>
    <property type="evidence" value="ECO:0007669"/>
    <property type="project" value="TreeGrafter"/>
</dbReference>
<name>A0A4W5P9Z9_9TELE</name>
<reference evidence="8" key="2">
    <citation type="submission" date="2025-08" db="UniProtKB">
        <authorList>
            <consortium name="Ensembl"/>
        </authorList>
    </citation>
    <scope>IDENTIFICATION</scope>
</reference>
<evidence type="ECO:0000256" key="2">
    <source>
        <dbReference type="ARBA" id="ARBA00023054"/>
    </source>
</evidence>
<feature type="compositionally biased region" description="Low complexity" evidence="6">
    <location>
        <begin position="47"/>
        <end position="66"/>
    </location>
</feature>